<proteinExistence type="predicted"/>
<accession>A0A1X7V4M5</accession>
<sequence length="301" mass="34430">MALLRYFRPIHNLPDPRGSLSTLIPCDVIREMNRAVEEEENDLGQNSKKRRGPYQKISASERAQIGKYAIQHGATSASKNFSRKLKKPVTRSTAKSIKNDYEEEIRKSRRQITTGGTNTGTGSIEITELPSKKRGRKVLRGENLDLKVQLYLKKVRDGGGGVSSRIALPAARRILRKCNWSMLAKNGGPILLTRYWAHSLLKRMQYVQRKATTSLSKWTSSNFIECKRNFLTDVATTVKWKKFLKSFSSIGTRLGSDWSLLLLGQWKGKVNVVWKWSELMTNDKLLPYFVAMLWEISFQFN</sequence>
<reference evidence="1" key="1">
    <citation type="submission" date="2017-05" db="UniProtKB">
        <authorList>
            <consortium name="EnsemblMetazoa"/>
        </authorList>
    </citation>
    <scope>IDENTIFICATION</scope>
</reference>
<dbReference type="InParanoid" id="A0A1X7V4M5"/>
<dbReference type="eggNOG" id="ENOG502SB1A">
    <property type="taxonomic scope" value="Eukaryota"/>
</dbReference>
<dbReference type="AlphaFoldDB" id="A0A1X7V4M5"/>
<protein>
    <submittedName>
        <fullName evidence="1">Uncharacterized protein</fullName>
    </submittedName>
</protein>
<evidence type="ECO:0000313" key="1">
    <source>
        <dbReference type="EnsemblMetazoa" id="Aqu2.1.34948_001"/>
    </source>
</evidence>
<name>A0A1X7V4M5_AMPQE</name>
<dbReference type="EnsemblMetazoa" id="Aqu2.1.34948_001">
    <property type="protein sequence ID" value="Aqu2.1.34948_001"/>
    <property type="gene ID" value="Aqu2.1.34948"/>
</dbReference>
<organism evidence="1">
    <name type="scientific">Amphimedon queenslandica</name>
    <name type="common">Sponge</name>
    <dbReference type="NCBI Taxonomy" id="400682"/>
    <lineage>
        <taxon>Eukaryota</taxon>
        <taxon>Metazoa</taxon>
        <taxon>Porifera</taxon>
        <taxon>Demospongiae</taxon>
        <taxon>Heteroscleromorpha</taxon>
        <taxon>Haplosclerida</taxon>
        <taxon>Niphatidae</taxon>
        <taxon>Amphimedon</taxon>
    </lineage>
</organism>